<feature type="transmembrane region" description="Helical" evidence="1">
    <location>
        <begin position="20"/>
        <end position="43"/>
    </location>
</feature>
<keyword evidence="1" id="KW-0472">Membrane</keyword>
<proteinExistence type="predicted"/>
<keyword evidence="1" id="KW-0812">Transmembrane</keyword>
<dbReference type="OrthoDB" id="107756at2157"/>
<sequence>MTPDELHAKDGFRFFRDASLSLPVALLILVGVFLTLLGVLLFPVNIGVIPFSPDGQLGLLLVIIAIQMMALGETPIGQYNRSWFLIALGIVFAAMGIVSCIVPGVLTGVIRVLIGLLNIIGGAVLLTKRVLPVLHTARDPGAEPVVFPPVIKHLLITQTVLNIVAIAFGITMLIPGLVPGIVIAGILVINGLLLFVLAYILQQVEAMASWS</sequence>
<organism evidence="2 3">
    <name type="scientific">Methanoculleus bourgensis</name>
    <dbReference type="NCBI Taxonomy" id="83986"/>
    <lineage>
        <taxon>Archaea</taxon>
        <taxon>Methanobacteriati</taxon>
        <taxon>Methanobacteriota</taxon>
        <taxon>Stenosarchaea group</taxon>
        <taxon>Methanomicrobia</taxon>
        <taxon>Methanomicrobiales</taxon>
        <taxon>Methanomicrobiaceae</taxon>
        <taxon>Methanoculleus</taxon>
    </lineage>
</organism>
<keyword evidence="1" id="KW-1133">Transmembrane helix</keyword>
<evidence type="ECO:0000256" key="1">
    <source>
        <dbReference type="SAM" id="Phobius"/>
    </source>
</evidence>
<dbReference type="EMBL" id="LT158599">
    <property type="protein sequence ID" value="CVK33257.1"/>
    <property type="molecule type" value="Genomic_DNA"/>
</dbReference>
<dbReference type="GeneID" id="56098545"/>
<evidence type="ECO:0000313" key="3">
    <source>
        <dbReference type="Proteomes" id="UP000069850"/>
    </source>
</evidence>
<feature type="transmembrane region" description="Helical" evidence="1">
    <location>
        <begin position="180"/>
        <end position="201"/>
    </location>
</feature>
<feature type="transmembrane region" description="Helical" evidence="1">
    <location>
        <begin position="112"/>
        <end position="134"/>
    </location>
</feature>
<dbReference type="RefSeq" id="WP_062264129.1">
    <property type="nucleotide sequence ID" value="NZ_LT158599.1"/>
</dbReference>
<feature type="transmembrane region" description="Helical" evidence="1">
    <location>
        <begin position="83"/>
        <end position="106"/>
    </location>
</feature>
<name>A0A0X3BMA9_9EURY</name>
<dbReference type="Proteomes" id="UP000069850">
    <property type="component" value="Chromosome 1"/>
</dbReference>
<protein>
    <submittedName>
        <fullName evidence="2">Uncharacterized protein</fullName>
    </submittedName>
</protein>
<feature type="transmembrane region" description="Helical" evidence="1">
    <location>
        <begin position="154"/>
        <end position="174"/>
    </location>
</feature>
<gene>
    <name evidence="2" type="ORF">MMAB1_2044</name>
</gene>
<feature type="transmembrane region" description="Helical" evidence="1">
    <location>
        <begin position="55"/>
        <end position="71"/>
    </location>
</feature>
<evidence type="ECO:0000313" key="2">
    <source>
        <dbReference type="EMBL" id="CVK33257.1"/>
    </source>
</evidence>
<reference evidence="2 3" key="1">
    <citation type="submission" date="2016-01" db="EMBL/GenBank/DDBJ databases">
        <authorList>
            <person name="Manzoor S."/>
        </authorList>
    </citation>
    <scope>NUCLEOTIDE SEQUENCE [LARGE SCALE GENOMIC DNA]</scope>
    <source>
        <strain evidence="2">Methanoculleus sp MAB1</strain>
    </source>
</reference>
<accession>A0A0X3BMA9</accession>
<dbReference type="AlphaFoldDB" id="A0A0X3BMA9"/>
<dbReference type="KEGG" id="mema:MMAB1_2044"/>